<gene>
    <name evidence="2" type="primary">LOC142169755</name>
</gene>
<accession>A0AC58SS24</accession>
<organism evidence="1 2">
    <name type="scientific">Nicotiana tabacum</name>
    <name type="common">Common tobacco</name>
    <dbReference type="NCBI Taxonomy" id="4097"/>
    <lineage>
        <taxon>Eukaryota</taxon>
        <taxon>Viridiplantae</taxon>
        <taxon>Streptophyta</taxon>
        <taxon>Embryophyta</taxon>
        <taxon>Tracheophyta</taxon>
        <taxon>Spermatophyta</taxon>
        <taxon>Magnoliopsida</taxon>
        <taxon>eudicotyledons</taxon>
        <taxon>Gunneridae</taxon>
        <taxon>Pentapetalae</taxon>
        <taxon>asterids</taxon>
        <taxon>lamiids</taxon>
        <taxon>Solanales</taxon>
        <taxon>Solanaceae</taxon>
        <taxon>Nicotianoideae</taxon>
        <taxon>Nicotianeae</taxon>
        <taxon>Nicotiana</taxon>
    </lineage>
</organism>
<evidence type="ECO:0000313" key="1">
    <source>
        <dbReference type="Proteomes" id="UP000790787"/>
    </source>
</evidence>
<reference evidence="1" key="1">
    <citation type="journal article" date="2014" name="Nat. Commun.">
        <title>The tobacco genome sequence and its comparison with those of tomato and potato.</title>
        <authorList>
            <person name="Sierro N."/>
            <person name="Battey J.N."/>
            <person name="Ouadi S."/>
            <person name="Bakaher N."/>
            <person name="Bovet L."/>
            <person name="Willig A."/>
            <person name="Goepfert S."/>
            <person name="Peitsch M.C."/>
            <person name="Ivanov N.V."/>
        </authorList>
    </citation>
    <scope>NUCLEOTIDE SEQUENCE [LARGE SCALE GENOMIC DNA]</scope>
</reference>
<dbReference type="Proteomes" id="UP000790787">
    <property type="component" value="Chromosome 15"/>
</dbReference>
<dbReference type="RefSeq" id="XP_075087763.1">
    <property type="nucleotide sequence ID" value="XM_075231662.1"/>
</dbReference>
<evidence type="ECO:0000313" key="2">
    <source>
        <dbReference type="RefSeq" id="XP_075087763.1"/>
    </source>
</evidence>
<protein>
    <submittedName>
        <fullName evidence="2">Uncharacterized protein LOC142169755</fullName>
    </submittedName>
</protein>
<name>A0AC58SS24_TOBAC</name>
<keyword evidence="1" id="KW-1185">Reference proteome</keyword>
<sequence length="262" mass="29609">MEYLIKAFIIKTDERLKTHSVVIRNLERQVGHIASLLSEKSVGTLSADTKRNPNETINVVSLRNGKILQDPLVAEKELTENQVKNEGEQISDEHHRNEMPAYAKFLKEIWSKKRKVEETSVVKLTEHCSAILQNKLSQKCGNPGSLTIPCSLISTKFENLYLADQTTIIPEGIMEDILVQVDKFMFPVDFIVVNMEENREIPLILGRPFLAIGRAILDIQESQAIKNAFELLQILIDGSVAKLDGLKLLLQLEFLLSFVACR</sequence>
<reference evidence="2" key="2">
    <citation type="submission" date="2025-08" db="UniProtKB">
        <authorList>
            <consortium name="RefSeq"/>
        </authorList>
    </citation>
    <scope>IDENTIFICATION</scope>
    <source>
        <tissue evidence="2">Leaf</tissue>
    </source>
</reference>
<proteinExistence type="predicted"/>